<evidence type="ECO:0000256" key="1">
    <source>
        <dbReference type="ARBA" id="ARBA00004202"/>
    </source>
</evidence>
<gene>
    <name evidence="7" type="ORF">GX355_10425</name>
</gene>
<protein>
    <submittedName>
        <fullName evidence="7">Polyribitolphosphotransferase</fullName>
    </submittedName>
</protein>
<dbReference type="PANTHER" id="PTHR37316:SF2">
    <property type="entry name" value="TEICHOIC ACID RIBITOL-PHOSPHATE POLYMERASE TARK"/>
    <property type="match status" value="1"/>
</dbReference>
<dbReference type="GO" id="GO:0019350">
    <property type="term" value="P:teichoic acid biosynthetic process"/>
    <property type="evidence" value="ECO:0007669"/>
    <property type="project" value="UniProtKB-KW"/>
</dbReference>
<evidence type="ECO:0000256" key="4">
    <source>
        <dbReference type="ARBA" id="ARBA00022679"/>
    </source>
</evidence>
<dbReference type="InterPro" id="IPR051612">
    <property type="entry name" value="Teichoic_Acid_Biosynth"/>
</dbReference>
<keyword evidence="5" id="KW-0777">Teichoic acid biosynthesis</keyword>
<keyword evidence="6" id="KW-0472">Membrane</keyword>
<keyword evidence="4 7" id="KW-0808">Transferase</keyword>
<dbReference type="EMBL" id="JAAYSM010000377">
    <property type="protein sequence ID" value="NLJ19258.1"/>
    <property type="molecule type" value="Genomic_DNA"/>
</dbReference>
<dbReference type="Gene3D" id="3.40.50.12580">
    <property type="match status" value="1"/>
</dbReference>
<sequence>MLKLIKRGARKMIYRNKKSSKKISDKQVILHGGLSNGANFDRSYDYEPSEFYIPKRKVTHMEWYGAKLYLKGYYYLQGIELDEEDLVKKELVLFSKNKEKYRITLRDIPITQVTNDTTLIDRYYWAGFEGEINFSNLTNGKMPIENGNYIVYIELETFQVGKGPIKRLFPIGNIEEFINNGFHSAKMEYFTAKRELKYNLIASYDYAKKTLVINSIKLKDIDPREFGLQEKESNGLWYRLVKKKIFKLAYILFCLLPINQKKVLFASDSRDDMSGNFQFVYDEMVSQNLEFKYRFILKRSVDHKKTTFEIFKLAYEIATSKYILLDDFFPMIYNLRIRKNAELVQLWHAVGAFKTFGFSRIGLPGGPSPRSKNHRNYTKVTVSSSNIIKHYAEGFGIEEEKVLATGVPRTDIFFDDEYKEKITNELYSQYPFLKGKKVITFAPTFRGNGQQSAYYDLEALHLDKLYENLKDEYVFLFKLHPFVKNSLDIPYLYQDFFYDFSEYREINDLLFITDILITDYSSVCFEFALLNRPMIFFSYDVAEYVKTRDFYYDYLSFIPGPLAKTTEEMINIIKTEDFKMEKIPPFIDYFFDQTDGKSSERVVNEIFKG</sequence>
<dbReference type="GO" id="GO:0047355">
    <property type="term" value="F:CDP-glycerol glycerophosphotransferase activity"/>
    <property type="evidence" value="ECO:0007669"/>
    <property type="project" value="InterPro"/>
</dbReference>
<dbReference type="GO" id="GO:0005886">
    <property type="term" value="C:plasma membrane"/>
    <property type="evidence" value="ECO:0007669"/>
    <property type="project" value="UniProtKB-SubCell"/>
</dbReference>
<dbReference type="AlphaFoldDB" id="A0A7X8H0Z7"/>
<comment type="subcellular location">
    <subcellularLocation>
        <location evidence="1">Cell membrane</location>
        <topology evidence="1">Peripheral membrane protein</topology>
    </subcellularLocation>
</comment>
<dbReference type="Gene3D" id="3.40.50.11820">
    <property type="match status" value="1"/>
</dbReference>
<comment type="caution">
    <text evidence="7">The sequence shown here is derived from an EMBL/GenBank/DDBJ whole genome shotgun (WGS) entry which is preliminary data.</text>
</comment>
<dbReference type="Pfam" id="PF04464">
    <property type="entry name" value="Glyphos_transf"/>
    <property type="match status" value="1"/>
</dbReference>
<dbReference type="SUPFAM" id="SSF53756">
    <property type="entry name" value="UDP-Glycosyltransferase/glycogen phosphorylase"/>
    <property type="match status" value="1"/>
</dbReference>
<reference evidence="7 8" key="1">
    <citation type="journal article" date="2020" name="Biotechnol. Biofuels">
        <title>New insights from the biogas microbiome by comprehensive genome-resolved metagenomics of nearly 1600 species originating from multiple anaerobic digesters.</title>
        <authorList>
            <person name="Campanaro S."/>
            <person name="Treu L."/>
            <person name="Rodriguez-R L.M."/>
            <person name="Kovalovszki A."/>
            <person name="Ziels R.M."/>
            <person name="Maus I."/>
            <person name="Zhu X."/>
            <person name="Kougias P.G."/>
            <person name="Basile A."/>
            <person name="Luo G."/>
            <person name="Schluter A."/>
            <person name="Konstantinidis K.T."/>
            <person name="Angelidaki I."/>
        </authorList>
    </citation>
    <scope>NUCLEOTIDE SEQUENCE [LARGE SCALE GENOMIC DNA]</scope>
    <source>
        <strain evidence="7">AS23ysBPME_34</strain>
    </source>
</reference>
<dbReference type="InterPro" id="IPR007554">
    <property type="entry name" value="Glycerophosphate_synth"/>
</dbReference>
<dbReference type="PANTHER" id="PTHR37316">
    <property type="entry name" value="TEICHOIC ACID GLYCEROL-PHOSPHATE PRIMASE"/>
    <property type="match status" value="1"/>
</dbReference>
<organism evidence="7 8">
    <name type="scientific">Globicatella sulfidifaciens</name>
    <dbReference type="NCBI Taxonomy" id="136093"/>
    <lineage>
        <taxon>Bacteria</taxon>
        <taxon>Bacillati</taxon>
        <taxon>Bacillota</taxon>
        <taxon>Bacilli</taxon>
        <taxon>Lactobacillales</taxon>
        <taxon>Aerococcaceae</taxon>
        <taxon>Globicatella</taxon>
    </lineage>
</organism>
<name>A0A7X8H0Z7_9LACT</name>
<evidence type="ECO:0000313" key="8">
    <source>
        <dbReference type="Proteomes" id="UP000541058"/>
    </source>
</evidence>
<keyword evidence="3" id="KW-1003">Cell membrane</keyword>
<evidence type="ECO:0000313" key="7">
    <source>
        <dbReference type="EMBL" id="NLJ19258.1"/>
    </source>
</evidence>
<comment type="similarity">
    <text evidence="2">Belongs to the CDP-glycerol glycerophosphotransferase family.</text>
</comment>
<dbReference type="Proteomes" id="UP000541058">
    <property type="component" value="Unassembled WGS sequence"/>
</dbReference>
<evidence type="ECO:0000256" key="2">
    <source>
        <dbReference type="ARBA" id="ARBA00010488"/>
    </source>
</evidence>
<dbReference type="InterPro" id="IPR043148">
    <property type="entry name" value="TagF_C"/>
</dbReference>
<dbReference type="InterPro" id="IPR043149">
    <property type="entry name" value="TagF_N"/>
</dbReference>
<evidence type="ECO:0000256" key="5">
    <source>
        <dbReference type="ARBA" id="ARBA00022944"/>
    </source>
</evidence>
<evidence type="ECO:0000256" key="6">
    <source>
        <dbReference type="ARBA" id="ARBA00023136"/>
    </source>
</evidence>
<evidence type="ECO:0000256" key="3">
    <source>
        <dbReference type="ARBA" id="ARBA00022475"/>
    </source>
</evidence>
<proteinExistence type="inferred from homology"/>
<accession>A0A7X8H0Z7</accession>